<dbReference type="InterPro" id="IPR000120">
    <property type="entry name" value="Amidase"/>
</dbReference>
<feature type="compositionally biased region" description="Polar residues" evidence="2">
    <location>
        <begin position="1"/>
        <end position="12"/>
    </location>
</feature>
<organism evidence="4 5">
    <name type="scientific">Allomyces macrogynus (strain ATCC 38327)</name>
    <name type="common">Allomyces javanicus var. macrogynus</name>
    <dbReference type="NCBI Taxonomy" id="578462"/>
    <lineage>
        <taxon>Eukaryota</taxon>
        <taxon>Fungi</taxon>
        <taxon>Fungi incertae sedis</taxon>
        <taxon>Blastocladiomycota</taxon>
        <taxon>Blastocladiomycetes</taxon>
        <taxon>Blastocladiales</taxon>
        <taxon>Blastocladiaceae</taxon>
        <taxon>Allomyces</taxon>
    </lineage>
</organism>
<dbReference type="eggNOG" id="KOG1211">
    <property type="taxonomic scope" value="Eukaryota"/>
</dbReference>
<keyword evidence="5" id="KW-1185">Reference proteome</keyword>
<dbReference type="InterPro" id="IPR023631">
    <property type="entry name" value="Amidase_dom"/>
</dbReference>
<dbReference type="OrthoDB" id="566138at2759"/>
<dbReference type="GO" id="GO:0003824">
    <property type="term" value="F:catalytic activity"/>
    <property type="evidence" value="ECO:0007669"/>
    <property type="project" value="InterPro"/>
</dbReference>
<dbReference type="EMBL" id="GG745332">
    <property type="protein sequence ID" value="KNE57954.1"/>
    <property type="molecule type" value="Genomic_DNA"/>
</dbReference>
<dbReference type="AlphaFoldDB" id="A0A0L0S6J7"/>
<gene>
    <name evidence="4" type="ORF">AMAG_04787</name>
</gene>
<dbReference type="Gene3D" id="3.90.1300.10">
    <property type="entry name" value="Amidase signature (AS) domain"/>
    <property type="match status" value="1"/>
</dbReference>
<dbReference type="Proteomes" id="UP000054350">
    <property type="component" value="Unassembled WGS sequence"/>
</dbReference>
<dbReference type="PROSITE" id="PS00571">
    <property type="entry name" value="AMIDASES"/>
    <property type="match status" value="1"/>
</dbReference>
<dbReference type="SUPFAM" id="SSF75304">
    <property type="entry name" value="Amidase signature (AS) enzymes"/>
    <property type="match status" value="1"/>
</dbReference>
<evidence type="ECO:0000313" key="5">
    <source>
        <dbReference type="Proteomes" id="UP000054350"/>
    </source>
</evidence>
<dbReference type="VEuPathDB" id="FungiDB:AMAG_04787"/>
<dbReference type="STRING" id="578462.A0A0L0S6J7"/>
<evidence type="ECO:0000256" key="1">
    <source>
        <dbReference type="ARBA" id="ARBA00009199"/>
    </source>
</evidence>
<sequence length="619" mass="65267">MTTLSNDTSATLPASDDTPRSTPTDPHPPVSIPMAVLDPSTVVYEHPHAKAPVLTGKLALSAVVYAMRYTPGVAKYIWADGGMFALRDAELPEDATHLPLVPPTSAQEVTANANPVNVGDFLRVTPPPVGSGAFRFPTIRDYHETYQSGATTPSAVIDQVLASIADTQRATEAHPDMKTFVVVDEAHARAQAAASTARWASGHPLSILDGVPVAIKDEMDVAGLRLAMYGTEFLNEGKGASPDDSECVARLRACGAVVVGKTGMAELGIETLGANPNPRTGVSRNPYNPTRHTGGSSGGSAAAVASGIVPLAVGADGGGSVRIPAAFCGVWGLKPTWGRISSAPSFNLDPSTGHIGPLGASLEDVAIAYAVMAGADAKAPYSEFQPRPALPMYLGVAQRKAPLRIGVYREYFNDASEGMVTTCQAALDHLVKAHGAQIVDIAIPHLALARVAQTMTISSEIFDLVRTYKGGKHIHDVSLPTQVIMEAQQYCTLDDYLRAQRLRTRMIAHIKALFDHRVDLIALPMTGIVAPPIHPAAHVAGISDVPSTVEIMKYAFLSNLTGNPALTCPVGVDKEGTPVGLQLIAPWWAEDELLAAGKLVEEVVVANRTKPKVYCPAPL</sequence>
<proteinExistence type="inferred from homology"/>
<reference evidence="5" key="2">
    <citation type="submission" date="2009-11" db="EMBL/GenBank/DDBJ databases">
        <title>The Genome Sequence of Allomyces macrogynus strain ATCC 38327.</title>
        <authorList>
            <consortium name="The Broad Institute Genome Sequencing Platform"/>
            <person name="Russ C."/>
            <person name="Cuomo C."/>
            <person name="Shea T."/>
            <person name="Young S.K."/>
            <person name="Zeng Q."/>
            <person name="Koehrsen M."/>
            <person name="Haas B."/>
            <person name="Borodovsky M."/>
            <person name="Guigo R."/>
            <person name="Alvarado L."/>
            <person name="Berlin A."/>
            <person name="Borenstein D."/>
            <person name="Chen Z."/>
            <person name="Engels R."/>
            <person name="Freedman E."/>
            <person name="Gellesch M."/>
            <person name="Goldberg J."/>
            <person name="Griggs A."/>
            <person name="Gujja S."/>
            <person name="Heiman D."/>
            <person name="Hepburn T."/>
            <person name="Howarth C."/>
            <person name="Jen D."/>
            <person name="Larson L."/>
            <person name="Lewis B."/>
            <person name="Mehta T."/>
            <person name="Park D."/>
            <person name="Pearson M."/>
            <person name="Roberts A."/>
            <person name="Saif S."/>
            <person name="Shenoy N."/>
            <person name="Sisk P."/>
            <person name="Stolte C."/>
            <person name="Sykes S."/>
            <person name="Walk T."/>
            <person name="White J."/>
            <person name="Yandava C."/>
            <person name="Burger G."/>
            <person name="Gray M.W."/>
            <person name="Holland P.W.H."/>
            <person name="King N."/>
            <person name="Lang F.B.F."/>
            <person name="Roger A.J."/>
            <person name="Ruiz-Trillo I."/>
            <person name="Lander E."/>
            <person name="Nusbaum C."/>
        </authorList>
    </citation>
    <scope>NUCLEOTIDE SEQUENCE [LARGE SCALE GENOMIC DNA]</scope>
    <source>
        <strain evidence="5">ATCC 38327</strain>
    </source>
</reference>
<dbReference type="Pfam" id="PF01425">
    <property type="entry name" value="Amidase"/>
    <property type="match status" value="1"/>
</dbReference>
<accession>A0A0L0S6J7</accession>
<evidence type="ECO:0000256" key="2">
    <source>
        <dbReference type="SAM" id="MobiDB-lite"/>
    </source>
</evidence>
<evidence type="ECO:0000313" key="4">
    <source>
        <dbReference type="EMBL" id="KNE57954.1"/>
    </source>
</evidence>
<reference evidence="4 5" key="1">
    <citation type="submission" date="2009-11" db="EMBL/GenBank/DDBJ databases">
        <title>Annotation of Allomyces macrogynus ATCC 38327.</title>
        <authorList>
            <consortium name="The Broad Institute Genome Sequencing Platform"/>
            <person name="Russ C."/>
            <person name="Cuomo C."/>
            <person name="Burger G."/>
            <person name="Gray M.W."/>
            <person name="Holland P.W.H."/>
            <person name="King N."/>
            <person name="Lang F.B.F."/>
            <person name="Roger A.J."/>
            <person name="Ruiz-Trillo I."/>
            <person name="Young S.K."/>
            <person name="Zeng Q."/>
            <person name="Gargeya S."/>
            <person name="Fitzgerald M."/>
            <person name="Haas B."/>
            <person name="Abouelleil A."/>
            <person name="Alvarado L."/>
            <person name="Arachchi H.M."/>
            <person name="Berlin A."/>
            <person name="Chapman S.B."/>
            <person name="Gearin G."/>
            <person name="Goldberg J."/>
            <person name="Griggs A."/>
            <person name="Gujja S."/>
            <person name="Hansen M."/>
            <person name="Heiman D."/>
            <person name="Howarth C."/>
            <person name="Larimer J."/>
            <person name="Lui A."/>
            <person name="MacDonald P.J.P."/>
            <person name="McCowen C."/>
            <person name="Montmayeur A."/>
            <person name="Murphy C."/>
            <person name="Neiman D."/>
            <person name="Pearson M."/>
            <person name="Priest M."/>
            <person name="Roberts A."/>
            <person name="Saif S."/>
            <person name="Shea T."/>
            <person name="Sisk P."/>
            <person name="Stolte C."/>
            <person name="Sykes S."/>
            <person name="Wortman J."/>
            <person name="Nusbaum C."/>
            <person name="Birren B."/>
        </authorList>
    </citation>
    <scope>NUCLEOTIDE SEQUENCE [LARGE SCALE GENOMIC DNA]</scope>
    <source>
        <strain evidence="4 5">ATCC 38327</strain>
    </source>
</reference>
<dbReference type="InterPro" id="IPR036928">
    <property type="entry name" value="AS_sf"/>
</dbReference>
<dbReference type="PANTHER" id="PTHR11895:SF67">
    <property type="entry name" value="AMIDASE DOMAIN-CONTAINING PROTEIN"/>
    <property type="match status" value="1"/>
</dbReference>
<name>A0A0L0S6J7_ALLM3</name>
<feature type="domain" description="Amidase" evidence="3">
    <location>
        <begin position="168"/>
        <end position="594"/>
    </location>
</feature>
<evidence type="ECO:0000259" key="3">
    <source>
        <dbReference type="Pfam" id="PF01425"/>
    </source>
</evidence>
<protein>
    <recommendedName>
        <fullName evidence="3">Amidase domain-containing protein</fullName>
    </recommendedName>
</protein>
<comment type="similarity">
    <text evidence="1">Belongs to the amidase family.</text>
</comment>
<feature type="region of interest" description="Disordered" evidence="2">
    <location>
        <begin position="1"/>
        <end position="31"/>
    </location>
</feature>
<dbReference type="OMA" id="YGMSDTN"/>
<dbReference type="InterPro" id="IPR020556">
    <property type="entry name" value="Amidase_CS"/>
</dbReference>
<dbReference type="PANTHER" id="PTHR11895">
    <property type="entry name" value="TRANSAMIDASE"/>
    <property type="match status" value="1"/>
</dbReference>